<sequence>MLWLAAVGAAGAALTAASTVWDADGGTKVVETWRAYGLVVFAGLFVLLALAPRSYRGVWELVIFHKIALTVTALLYAAHGGIADTATIVGWDGTVSVLLVGAYVLSRGWTSSPDWRGTTQRAG</sequence>
<dbReference type="AlphaFoldDB" id="A0A917U669"/>
<proteinExistence type="predicted"/>
<name>A0A917U669_9ACTN</name>
<reference evidence="2" key="1">
    <citation type="journal article" date="2014" name="Int. J. Syst. Evol. Microbiol.">
        <title>Complete genome sequence of Corynebacterium casei LMG S-19264T (=DSM 44701T), isolated from a smear-ripened cheese.</title>
        <authorList>
            <consortium name="US DOE Joint Genome Institute (JGI-PGF)"/>
            <person name="Walter F."/>
            <person name="Albersmeier A."/>
            <person name="Kalinowski J."/>
            <person name="Ruckert C."/>
        </authorList>
    </citation>
    <scope>NUCLEOTIDE SEQUENCE</scope>
    <source>
        <strain evidence="2">CGMCC 4.7312</strain>
    </source>
</reference>
<keyword evidence="1" id="KW-0812">Transmembrane</keyword>
<accession>A0A917U669</accession>
<comment type="caution">
    <text evidence="2">The sequence shown here is derived from an EMBL/GenBank/DDBJ whole genome shotgun (WGS) entry which is preliminary data.</text>
</comment>
<dbReference type="Proteomes" id="UP000608890">
    <property type="component" value="Unassembled WGS sequence"/>
</dbReference>
<feature type="transmembrane region" description="Helical" evidence="1">
    <location>
        <begin position="88"/>
        <end position="106"/>
    </location>
</feature>
<feature type="transmembrane region" description="Helical" evidence="1">
    <location>
        <begin position="63"/>
        <end position="82"/>
    </location>
</feature>
<organism evidence="2 3">
    <name type="scientific">Micromonospora sonchi</name>
    <dbReference type="NCBI Taxonomy" id="1763543"/>
    <lineage>
        <taxon>Bacteria</taxon>
        <taxon>Bacillati</taxon>
        <taxon>Actinomycetota</taxon>
        <taxon>Actinomycetes</taxon>
        <taxon>Micromonosporales</taxon>
        <taxon>Micromonosporaceae</taxon>
        <taxon>Micromonospora</taxon>
    </lineage>
</organism>
<gene>
    <name evidence="2" type="ORF">GCM10011608_45860</name>
</gene>
<keyword evidence="1" id="KW-0472">Membrane</keyword>
<keyword evidence="1" id="KW-1133">Transmembrane helix</keyword>
<evidence type="ECO:0000313" key="2">
    <source>
        <dbReference type="EMBL" id="GGM55849.1"/>
    </source>
</evidence>
<feature type="transmembrane region" description="Helical" evidence="1">
    <location>
        <begin position="33"/>
        <end position="51"/>
    </location>
</feature>
<keyword evidence="3" id="KW-1185">Reference proteome</keyword>
<evidence type="ECO:0000256" key="1">
    <source>
        <dbReference type="SAM" id="Phobius"/>
    </source>
</evidence>
<protein>
    <submittedName>
        <fullName evidence="2">Uncharacterized protein</fullName>
    </submittedName>
</protein>
<evidence type="ECO:0000313" key="3">
    <source>
        <dbReference type="Proteomes" id="UP000608890"/>
    </source>
</evidence>
<dbReference type="EMBL" id="BMNB01000025">
    <property type="protein sequence ID" value="GGM55849.1"/>
    <property type="molecule type" value="Genomic_DNA"/>
</dbReference>
<reference evidence="2" key="2">
    <citation type="submission" date="2020-09" db="EMBL/GenBank/DDBJ databases">
        <authorList>
            <person name="Sun Q."/>
            <person name="Zhou Y."/>
        </authorList>
    </citation>
    <scope>NUCLEOTIDE SEQUENCE</scope>
    <source>
        <strain evidence="2">CGMCC 4.7312</strain>
    </source>
</reference>